<feature type="region of interest" description="Disordered" evidence="1">
    <location>
        <begin position="84"/>
        <end position="110"/>
    </location>
</feature>
<protein>
    <submittedName>
        <fullName evidence="2">DENN domain-containing protein 1B isoform X1</fullName>
    </submittedName>
</protein>
<evidence type="ECO:0000256" key="1">
    <source>
        <dbReference type="SAM" id="MobiDB-lite"/>
    </source>
</evidence>
<dbReference type="Proteomes" id="UP001279410">
    <property type="component" value="Unassembled WGS sequence"/>
</dbReference>
<reference evidence="2" key="1">
    <citation type="submission" date="2022-08" db="EMBL/GenBank/DDBJ databases">
        <title>Genome sequencing of akame (Lates japonicus).</title>
        <authorList>
            <person name="Hashiguchi Y."/>
            <person name="Takahashi H."/>
        </authorList>
    </citation>
    <scope>NUCLEOTIDE SEQUENCE</scope>
    <source>
        <strain evidence="2">Kochi</strain>
    </source>
</reference>
<evidence type="ECO:0000313" key="3">
    <source>
        <dbReference type="Proteomes" id="UP001279410"/>
    </source>
</evidence>
<gene>
    <name evidence="2" type="ORF">AKAME5_002763000</name>
</gene>
<keyword evidence="3" id="KW-1185">Reference proteome</keyword>
<dbReference type="EMBL" id="BRZM01003569">
    <property type="protein sequence ID" value="GLD49827.1"/>
    <property type="molecule type" value="Genomic_DNA"/>
</dbReference>
<proteinExistence type="predicted"/>
<feature type="compositionally biased region" description="Basic residues" evidence="1">
    <location>
        <begin position="96"/>
        <end position="105"/>
    </location>
</feature>
<comment type="caution">
    <text evidence="2">The sequence shown here is derived from an EMBL/GenBank/DDBJ whole genome shotgun (WGS) entry which is preliminary data.</text>
</comment>
<evidence type="ECO:0000313" key="2">
    <source>
        <dbReference type="EMBL" id="GLD49827.1"/>
    </source>
</evidence>
<sequence>MDSRIKENPERTFDVVLQVACPTSENEDPTVLWSFPQDLTDQAVASSSQQSPGRLRAQSSEQGLFVLGRYSHLLSVMTFVGRGIASGGQTKEDGQRKKKGGRSRKPSAECCSDNRSIRMSLTCCDW</sequence>
<organism evidence="2 3">
    <name type="scientific">Lates japonicus</name>
    <name type="common">Japanese lates</name>
    <dbReference type="NCBI Taxonomy" id="270547"/>
    <lineage>
        <taxon>Eukaryota</taxon>
        <taxon>Metazoa</taxon>
        <taxon>Chordata</taxon>
        <taxon>Craniata</taxon>
        <taxon>Vertebrata</taxon>
        <taxon>Euteleostomi</taxon>
        <taxon>Actinopterygii</taxon>
        <taxon>Neopterygii</taxon>
        <taxon>Teleostei</taxon>
        <taxon>Neoteleostei</taxon>
        <taxon>Acanthomorphata</taxon>
        <taxon>Carangaria</taxon>
        <taxon>Carangaria incertae sedis</taxon>
        <taxon>Centropomidae</taxon>
        <taxon>Lates</taxon>
    </lineage>
</organism>
<name>A0AAD3M8M9_LATJO</name>
<accession>A0AAD3M8M9</accession>
<dbReference type="AlphaFoldDB" id="A0AAD3M8M9"/>
<dbReference type="Gene3D" id="3.30.450.200">
    <property type="match status" value="1"/>
</dbReference>